<dbReference type="Gene3D" id="3.90.226.10">
    <property type="entry name" value="2-enoyl-CoA Hydratase, Chain A, domain 1"/>
    <property type="match status" value="1"/>
</dbReference>
<dbReference type="GO" id="GO:0009368">
    <property type="term" value="C:endopeptidase Clp complex"/>
    <property type="evidence" value="ECO:0007669"/>
    <property type="project" value="TreeGrafter"/>
</dbReference>
<evidence type="ECO:0000256" key="6">
    <source>
        <dbReference type="ARBA" id="ARBA00034021"/>
    </source>
</evidence>
<protein>
    <recommendedName>
        <fullName evidence="7 9">ATP-dependent Clp protease proteolytic subunit</fullName>
        <ecNumber evidence="7">3.4.21.92</ecNumber>
    </recommendedName>
    <alternativeName>
        <fullName evidence="7">Endopeptidase Clp</fullName>
    </alternativeName>
</protein>
<dbReference type="CDD" id="cd07017">
    <property type="entry name" value="S14_ClpP_2"/>
    <property type="match status" value="1"/>
</dbReference>
<dbReference type="NCBIfam" id="NF009205">
    <property type="entry name" value="PRK12553.1"/>
    <property type="match status" value="1"/>
</dbReference>
<evidence type="ECO:0000256" key="5">
    <source>
        <dbReference type="ARBA" id="ARBA00022825"/>
    </source>
</evidence>
<comment type="subcellular location">
    <subcellularLocation>
        <location evidence="7">Cytoplasm</location>
    </subcellularLocation>
</comment>
<dbReference type="HAMAP" id="MF_00444">
    <property type="entry name" value="ClpP"/>
    <property type="match status" value="1"/>
</dbReference>
<dbReference type="GO" id="GO:0051117">
    <property type="term" value="F:ATPase binding"/>
    <property type="evidence" value="ECO:0007669"/>
    <property type="project" value="TreeGrafter"/>
</dbReference>
<dbReference type="PANTHER" id="PTHR10381:SF70">
    <property type="entry name" value="ATP-DEPENDENT CLP PROTEASE PROTEOLYTIC SUBUNIT"/>
    <property type="match status" value="1"/>
</dbReference>
<dbReference type="SUPFAM" id="SSF52096">
    <property type="entry name" value="ClpP/crotonase"/>
    <property type="match status" value="1"/>
</dbReference>
<dbReference type="GO" id="GO:0006515">
    <property type="term" value="P:protein quality control for misfolded or incompletely synthesized proteins"/>
    <property type="evidence" value="ECO:0007669"/>
    <property type="project" value="TreeGrafter"/>
</dbReference>
<gene>
    <name evidence="7" type="primary">clpP</name>
    <name evidence="10" type="ORF">GH723_11960</name>
</gene>
<evidence type="ECO:0000313" key="11">
    <source>
        <dbReference type="Proteomes" id="UP000334019"/>
    </source>
</evidence>
<comment type="similarity">
    <text evidence="1 7 9">Belongs to the peptidase S14 family.</text>
</comment>
<evidence type="ECO:0000256" key="1">
    <source>
        <dbReference type="ARBA" id="ARBA00007039"/>
    </source>
</evidence>
<comment type="catalytic activity">
    <reaction evidence="6 7 8">
        <text>Hydrolysis of proteins to small peptides in the presence of ATP and magnesium. alpha-casein is the usual test substrate. In the absence of ATP, only oligopeptides shorter than five residues are hydrolyzed (such as succinyl-Leu-Tyr-|-NHMec, and Leu-Tyr-Leu-|-Tyr-Trp, in which cleavage of the -Tyr-|-Leu- and -Tyr-|-Trp bonds also occurs).</text>
        <dbReference type="EC" id="3.4.21.92"/>
    </reaction>
</comment>
<dbReference type="GO" id="GO:0004252">
    <property type="term" value="F:serine-type endopeptidase activity"/>
    <property type="evidence" value="ECO:0007669"/>
    <property type="project" value="UniProtKB-UniRule"/>
</dbReference>
<evidence type="ECO:0000256" key="7">
    <source>
        <dbReference type="HAMAP-Rule" id="MF_00444"/>
    </source>
</evidence>
<dbReference type="KEGG" id="atq:GH723_11960"/>
<feature type="active site" evidence="7 8">
    <location>
        <position position="134"/>
    </location>
</feature>
<dbReference type="InterPro" id="IPR023562">
    <property type="entry name" value="ClpP/TepA"/>
</dbReference>
<keyword evidence="3 7" id="KW-0645">Protease</keyword>
<dbReference type="GO" id="GO:0005737">
    <property type="term" value="C:cytoplasm"/>
    <property type="evidence" value="ECO:0007669"/>
    <property type="project" value="UniProtKB-SubCell"/>
</dbReference>
<evidence type="ECO:0000313" key="10">
    <source>
        <dbReference type="EMBL" id="QGG95752.1"/>
    </source>
</evidence>
<keyword evidence="5 7" id="KW-0720">Serine protease</keyword>
<evidence type="ECO:0000256" key="4">
    <source>
        <dbReference type="ARBA" id="ARBA00022801"/>
    </source>
</evidence>
<dbReference type="Pfam" id="PF00574">
    <property type="entry name" value="CLP_protease"/>
    <property type="match status" value="1"/>
</dbReference>
<dbReference type="PANTHER" id="PTHR10381">
    <property type="entry name" value="ATP-DEPENDENT CLP PROTEASE PROTEOLYTIC SUBUNIT"/>
    <property type="match status" value="1"/>
</dbReference>
<name>A0A5Q2RLE8_9ACTN</name>
<dbReference type="FunFam" id="3.90.226.10:FF:000002">
    <property type="entry name" value="ATP-dependent Clp protease proteolytic subunit"/>
    <property type="match status" value="1"/>
</dbReference>
<sequence length="208" mass="22479">MANSGTPAALPDALAPVAAQGPGGFDPSMDIFNRLLKSRIVYLGSDVNDQVANLLTAQMLFLEGEDPESDIWLYINSPGGSVTAGMAIYDTMQFIGPKVGTICMGLGASMGQFLLCAGEPGMRFALPHARILMHQPLGGVQGQATDIAIQAEQMAYTKRLMAERIAEHTGQSVEQITKDSDRDRWFTAEEARDYGIIDRVITRRGEIS</sequence>
<proteinExistence type="inferred from homology"/>
<evidence type="ECO:0000256" key="2">
    <source>
        <dbReference type="ARBA" id="ARBA00022490"/>
    </source>
</evidence>
<dbReference type="EC" id="3.4.21.92" evidence="7"/>
<dbReference type="AlphaFoldDB" id="A0A5Q2RLE8"/>
<evidence type="ECO:0000256" key="3">
    <source>
        <dbReference type="ARBA" id="ARBA00022670"/>
    </source>
</evidence>
<dbReference type="InterPro" id="IPR029045">
    <property type="entry name" value="ClpP/crotonase-like_dom_sf"/>
</dbReference>
<dbReference type="InterPro" id="IPR001907">
    <property type="entry name" value="ClpP"/>
</dbReference>
<dbReference type="EMBL" id="CP045851">
    <property type="protein sequence ID" value="QGG95752.1"/>
    <property type="molecule type" value="Genomic_DNA"/>
</dbReference>
<comment type="function">
    <text evidence="7">Cleaves peptides in various proteins in a process that requires ATP hydrolysis. Has a chymotrypsin-like activity. Plays a major role in the degradation of misfolded proteins.</text>
</comment>
<dbReference type="Proteomes" id="UP000334019">
    <property type="component" value="Chromosome"/>
</dbReference>
<dbReference type="PRINTS" id="PR00127">
    <property type="entry name" value="CLPPROTEASEP"/>
</dbReference>
<dbReference type="GO" id="GO:0004176">
    <property type="term" value="F:ATP-dependent peptidase activity"/>
    <property type="evidence" value="ECO:0007669"/>
    <property type="project" value="InterPro"/>
</dbReference>
<keyword evidence="11" id="KW-1185">Reference proteome</keyword>
<evidence type="ECO:0000256" key="8">
    <source>
        <dbReference type="PROSITE-ProRule" id="PRU10086"/>
    </source>
</evidence>
<dbReference type="RefSeq" id="WP_153759858.1">
    <property type="nucleotide sequence ID" value="NZ_CP045851.1"/>
</dbReference>
<evidence type="ECO:0000256" key="9">
    <source>
        <dbReference type="RuleBase" id="RU003567"/>
    </source>
</evidence>
<reference evidence="10 11" key="1">
    <citation type="submission" date="2019-11" db="EMBL/GenBank/DDBJ databases">
        <authorList>
            <person name="He Y."/>
        </authorList>
    </citation>
    <scope>NUCLEOTIDE SEQUENCE [LARGE SCALE GENOMIC DNA]</scope>
    <source>
        <strain evidence="10 11">SCSIO 58843</strain>
    </source>
</reference>
<feature type="active site" description="Nucleophile" evidence="7">
    <location>
        <position position="109"/>
    </location>
</feature>
<accession>A0A5Q2RLE8</accession>
<dbReference type="PROSITE" id="PS00382">
    <property type="entry name" value="CLP_PROTEASE_HIS"/>
    <property type="match status" value="1"/>
</dbReference>
<comment type="subunit">
    <text evidence="7">Fourteen ClpP subunits assemble into 2 heptameric rings which stack back to back to give a disk-like structure with a central cavity, resembling the structure of eukaryotic proteasomes.</text>
</comment>
<keyword evidence="4 7" id="KW-0378">Hydrolase</keyword>
<keyword evidence="2 7" id="KW-0963">Cytoplasm</keyword>
<organism evidence="10 11">
    <name type="scientific">Actinomarinicola tropica</name>
    <dbReference type="NCBI Taxonomy" id="2789776"/>
    <lineage>
        <taxon>Bacteria</taxon>
        <taxon>Bacillati</taxon>
        <taxon>Actinomycetota</taxon>
        <taxon>Acidimicrobiia</taxon>
        <taxon>Acidimicrobiales</taxon>
        <taxon>Iamiaceae</taxon>
        <taxon>Actinomarinicola</taxon>
    </lineage>
</organism>
<dbReference type="InterPro" id="IPR033135">
    <property type="entry name" value="ClpP_His_AS"/>
</dbReference>
<dbReference type="NCBIfam" id="NF001368">
    <property type="entry name" value="PRK00277.1"/>
    <property type="match status" value="1"/>
</dbReference>